<keyword evidence="5" id="KW-1185">Reference proteome</keyword>
<dbReference type="SUPFAM" id="SSF46565">
    <property type="entry name" value="Chaperone J-domain"/>
    <property type="match status" value="1"/>
</dbReference>
<proteinExistence type="predicted"/>
<feature type="compositionally biased region" description="Basic and acidic residues" evidence="2">
    <location>
        <begin position="59"/>
        <end position="70"/>
    </location>
</feature>
<feature type="domain" description="J" evidence="3">
    <location>
        <begin position="3"/>
        <end position="68"/>
    </location>
</feature>
<dbReference type="PROSITE" id="PS50076">
    <property type="entry name" value="DNAJ_2"/>
    <property type="match status" value="1"/>
</dbReference>
<evidence type="ECO:0000313" key="5">
    <source>
        <dbReference type="Proteomes" id="UP001373714"/>
    </source>
</evidence>
<feature type="coiled-coil region" evidence="1">
    <location>
        <begin position="121"/>
        <end position="197"/>
    </location>
</feature>
<dbReference type="CDD" id="cd06257">
    <property type="entry name" value="DnaJ"/>
    <property type="match status" value="1"/>
</dbReference>
<dbReference type="PRINTS" id="PR00625">
    <property type="entry name" value="JDOMAIN"/>
</dbReference>
<evidence type="ECO:0000256" key="2">
    <source>
        <dbReference type="SAM" id="MobiDB-lite"/>
    </source>
</evidence>
<dbReference type="Proteomes" id="UP001373714">
    <property type="component" value="Unassembled WGS sequence"/>
</dbReference>
<dbReference type="SMART" id="SM00271">
    <property type="entry name" value="DnaJ"/>
    <property type="match status" value="1"/>
</dbReference>
<dbReference type="GO" id="GO:0044183">
    <property type="term" value="F:protein folding chaperone"/>
    <property type="evidence" value="ECO:0007669"/>
    <property type="project" value="TreeGrafter"/>
</dbReference>
<dbReference type="InterPro" id="IPR036869">
    <property type="entry name" value="J_dom_sf"/>
</dbReference>
<dbReference type="GO" id="GO:0005737">
    <property type="term" value="C:cytoplasm"/>
    <property type="evidence" value="ECO:0007669"/>
    <property type="project" value="TreeGrafter"/>
</dbReference>
<dbReference type="AlphaFoldDB" id="A0AAV9VMK0"/>
<dbReference type="Gene3D" id="1.10.287.110">
    <property type="entry name" value="DnaJ domain"/>
    <property type="match status" value="1"/>
</dbReference>
<organism evidence="4 5">
    <name type="scientific">Orbilia blumenaviensis</name>
    <dbReference type="NCBI Taxonomy" id="1796055"/>
    <lineage>
        <taxon>Eukaryota</taxon>
        <taxon>Fungi</taxon>
        <taxon>Dikarya</taxon>
        <taxon>Ascomycota</taxon>
        <taxon>Pezizomycotina</taxon>
        <taxon>Orbiliomycetes</taxon>
        <taxon>Orbiliales</taxon>
        <taxon>Orbiliaceae</taxon>
        <taxon>Orbilia</taxon>
    </lineage>
</organism>
<dbReference type="Pfam" id="PF00226">
    <property type="entry name" value="DnaJ"/>
    <property type="match status" value="1"/>
</dbReference>
<feature type="region of interest" description="Disordered" evidence="2">
    <location>
        <begin position="59"/>
        <end position="91"/>
    </location>
</feature>
<feature type="compositionally biased region" description="Basic residues" evidence="2">
    <location>
        <begin position="250"/>
        <end position="259"/>
    </location>
</feature>
<dbReference type="EMBL" id="JAVHNS010000003">
    <property type="protein sequence ID" value="KAK6361015.1"/>
    <property type="molecule type" value="Genomic_DNA"/>
</dbReference>
<name>A0AAV9VMK0_9PEZI</name>
<evidence type="ECO:0000256" key="1">
    <source>
        <dbReference type="SAM" id="Coils"/>
    </source>
</evidence>
<dbReference type="GO" id="GO:0051082">
    <property type="term" value="F:unfolded protein binding"/>
    <property type="evidence" value="ECO:0007669"/>
    <property type="project" value="TreeGrafter"/>
</dbReference>
<evidence type="ECO:0000259" key="3">
    <source>
        <dbReference type="PROSITE" id="PS50076"/>
    </source>
</evidence>
<gene>
    <name evidence="4" type="ORF">TWF730_007130</name>
</gene>
<sequence>MPNYYRILGVSRSATTSEIRAAWKKQALKEHPDKNNGTAEAKETFQKLQEAYECLIDPRRRERYDRKGKPTDTTAARRGPSRGSAPYTATDDLSPETVEFLKKWRDHDLSKASMQAKRRVMGILVVNIARHQETLAQLEERAKKWDAERRARAKKAWKEQKANNRQGEKDLALVKEIKGLRAKIAELQKELGVIEGLIADWDDQETLRNKEKEELKKSGRWGPAKKKGQKTREQANKASEPGRSGEARAKGRRGRRRRGRQGEADQKAPLQLKGREAEEEKSQAGNREAGEGGIPSPAHLGFWKKVLISWEQCAHCRKTLRSFAFKCPGCQVRACRKCRQKLRGR</sequence>
<comment type="caution">
    <text evidence="4">The sequence shown here is derived from an EMBL/GenBank/DDBJ whole genome shotgun (WGS) entry which is preliminary data.</text>
</comment>
<accession>A0AAV9VMK0</accession>
<evidence type="ECO:0000313" key="4">
    <source>
        <dbReference type="EMBL" id="KAK6361015.1"/>
    </source>
</evidence>
<dbReference type="GO" id="GO:0051087">
    <property type="term" value="F:protein-folding chaperone binding"/>
    <property type="evidence" value="ECO:0007669"/>
    <property type="project" value="TreeGrafter"/>
</dbReference>
<dbReference type="PANTHER" id="PTHR43948:SF10">
    <property type="entry name" value="MRJ, ISOFORM E"/>
    <property type="match status" value="1"/>
</dbReference>
<keyword evidence="1" id="KW-0175">Coiled coil</keyword>
<protein>
    <recommendedName>
        <fullName evidence="3">J domain-containing protein</fullName>
    </recommendedName>
</protein>
<dbReference type="PROSITE" id="PS00636">
    <property type="entry name" value="DNAJ_1"/>
    <property type="match status" value="1"/>
</dbReference>
<dbReference type="PANTHER" id="PTHR43948">
    <property type="entry name" value="DNAJ HOMOLOG SUBFAMILY B"/>
    <property type="match status" value="1"/>
</dbReference>
<dbReference type="GO" id="GO:0005634">
    <property type="term" value="C:nucleus"/>
    <property type="evidence" value="ECO:0007669"/>
    <property type="project" value="TreeGrafter"/>
</dbReference>
<feature type="compositionally biased region" description="Basic and acidic residues" evidence="2">
    <location>
        <begin position="273"/>
        <end position="282"/>
    </location>
</feature>
<dbReference type="InterPro" id="IPR001623">
    <property type="entry name" value="DnaJ_domain"/>
</dbReference>
<feature type="region of interest" description="Disordered" evidence="2">
    <location>
        <begin position="212"/>
        <end position="296"/>
    </location>
</feature>
<dbReference type="InterPro" id="IPR018253">
    <property type="entry name" value="DnaJ_domain_CS"/>
</dbReference>
<reference evidence="4 5" key="1">
    <citation type="submission" date="2019-10" db="EMBL/GenBank/DDBJ databases">
        <authorList>
            <person name="Palmer J.M."/>
        </authorList>
    </citation>
    <scope>NUCLEOTIDE SEQUENCE [LARGE SCALE GENOMIC DNA]</scope>
    <source>
        <strain evidence="4 5">TWF730</strain>
    </source>
</reference>